<feature type="domain" description="Glycosyl transferase family 1" evidence="1">
    <location>
        <begin position="239"/>
        <end position="378"/>
    </location>
</feature>
<dbReference type="Pfam" id="PF00534">
    <property type="entry name" value="Glycos_transf_1"/>
    <property type="match status" value="1"/>
</dbReference>
<protein>
    <submittedName>
        <fullName evidence="3">Glycosyltransferase family 4 protein</fullName>
    </submittedName>
</protein>
<dbReference type="PANTHER" id="PTHR12526:SF635">
    <property type="entry name" value="GLYCOSYL TRANSFERASE GROUP 1"/>
    <property type="match status" value="1"/>
</dbReference>
<dbReference type="Gene3D" id="3.40.50.2000">
    <property type="entry name" value="Glycogen Phosphorylase B"/>
    <property type="match status" value="2"/>
</dbReference>
<feature type="domain" description="Glycosyltransferase subfamily 4-like N-terminal" evidence="2">
    <location>
        <begin position="12"/>
        <end position="207"/>
    </location>
</feature>
<organism evidence="3 4">
    <name type="scientific">Nodularia spumigena UHCC 0060</name>
    <dbReference type="NCBI Taxonomy" id="3110300"/>
    <lineage>
        <taxon>Bacteria</taxon>
        <taxon>Bacillati</taxon>
        <taxon>Cyanobacteriota</taxon>
        <taxon>Cyanophyceae</taxon>
        <taxon>Nostocales</taxon>
        <taxon>Nodulariaceae</taxon>
        <taxon>Nodularia</taxon>
    </lineage>
</organism>
<gene>
    <name evidence="3" type="ORF">VB695_24115</name>
</gene>
<dbReference type="RefSeq" id="WP_323244333.1">
    <property type="nucleotide sequence ID" value="NZ_JAYGHK010000169.1"/>
</dbReference>
<comment type="caution">
    <text evidence="3">The sequence shown here is derived from an EMBL/GenBank/DDBJ whole genome shotgun (WGS) entry which is preliminary data.</text>
</comment>
<name>A0ABU5UXR4_NODSP</name>
<sequence>MNIVHFNQTDVIGGAAIAAYRLHQGLIAEGISSRLLVANQSLEDNKIATIKTFPRIENRLRYLNEALGLRHLNFISSFKIPQHSFYQQADILNFHNVHGGFFNYLSLPSLTQSKPCVWTLHDMWSFTGGCVYSYDCDRWKIGCGKCPYPDAIVGRDATHWEWKLKDWVYSRSNLTIISPSLWLTQQAKQSILNKFDIHHIPHGINTNAYLPLETDNCRDILGIPRHKKVLMFGSQNLKDPRKGSDLLLKALELLPKSLHSELMLLTVGSGSENILNDLGFPTLSLGYISSDRLKSIVYSAADVFILPTRADNLPLVLQESLACGTPMVSFDVGGVSDLVRPYITGYLAQPENPTDLCTGILQILEDKEQHSKLRQQCREIALAEYNLDLQAKRYIELYKSIM</sequence>
<reference evidence="3 4" key="1">
    <citation type="submission" date="2023-12" db="EMBL/GenBank/DDBJ databases">
        <title>Baltic Sea Cyanobacteria.</title>
        <authorList>
            <person name="Delbaje E."/>
            <person name="Fewer D.P."/>
            <person name="Shishido T.K."/>
        </authorList>
    </citation>
    <scope>NUCLEOTIDE SEQUENCE [LARGE SCALE GENOMIC DNA]</scope>
    <source>
        <strain evidence="3 4">UHCC 0060</strain>
    </source>
</reference>
<accession>A0ABU5UXR4</accession>
<evidence type="ECO:0000259" key="2">
    <source>
        <dbReference type="Pfam" id="PF13439"/>
    </source>
</evidence>
<dbReference type="InterPro" id="IPR028098">
    <property type="entry name" value="Glyco_trans_4-like_N"/>
</dbReference>
<dbReference type="PANTHER" id="PTHR12526">
    <property type="entry name" value="GLYCOSYLTRANSFERASE"/>
    <property type="match status" value="1"/>
</dbReference>
<evidence type="ECO:0000313" key="4">
    <source>
        <dbReference type="Proteomes" id="UP001303285"/>
    </source>
</evidence>
<dbReference type="CDD" id="cd03825">
    <property type="entry name" value="GT4_WcaC-like"/>
    <property type="match status" value="1"/>
</dbReference>
<keyword evidence="4" id="KW-1185">Reference proteome</keyword>
<dbReference type="InterPro" id="IPR001296">
    <property type="entry name" value="Glyco_trans_1"/>
</dbReference>
<evidence type="ECO:0000259" key="1">
    <source>
        <dbReference type="Pfam" id="PF00534"/>
    </source>
</evidence>
<dbReference type="EMBL" id="JAYGHK010000169">
    <property type="protein sequence ID" value="MEA5611106.1"/>
    <property type="molecule type" value="Genomic_DNA"/>
</dbReference>
<proteinExistence type="predicted"/>
<dbReference type="Proteomes" id="UP001303285">
    <property type="component" value="Unassembled WGS sequence"/>
</dbReference>
<evidence type="ECO:0000313" key="3">
    <source>
        <dbReference type="EMBL" id="MEA5611106.1"/>
    </source>
</evidence>
<dbReference type="Pfam" id="PF13439">
    <property type="entry name" value="Glyco_transf_4"/>
    <property type="match status" value="1"/>
</dbReference>
<dbReference type="SUPFAM" id="SSF53756">
    <property type="entry name" value="UDP-Glycosyltransferase/glycogen phosphorylase"/>
    <property type="match status" value="1"/>
</dbReference>